<dbReference type="Gene3D" id="3.90.210.10">
    <property type="entry name" value="Heat-Labile Enterotoxin, subunit A"/>
    <property type="match status" value="1"/>
</dbReference>
<accession>A0A345PCI7</accession>
<evidence type="ECO:0000259" key="1">
    <source>
        <dbReference type="Pfam" id="PF24494"/>
    </source>
</evidence>
<proteinExistence type="predicted"/>
<dbReference type="OrthoDB" id="2965868at2"/>
<keyword evidence="3" id="KW-1185">Reference proteome</keyword>
<evidence type="ECO:0000313" key="3">
    <source>
        <dbReference type="Proteomes" id="UP000253908"/>
    </source>
</evidence>
<dbReference type="RefSeq" id="WP_114915011.1">
    <property type="nucleotide sequence ID" value="NZ_CP024848.1"/>
</dbReference>
<gene>
    <name evidence="2" type="ORF">CUC15_01390</name>
</gene>
<dbReference type="Pfam" id="PF24494">
    <property type="entry name" value="DUF7587"/>
    <property type="match status" value="1"/>
</dbReference>
<dbReference type="Proteomes" id="UP000253908">
    <property type="component" value="Chromosome"/>
</dbReference>
<name>A0A345PCI7_9BACI</name>
<dbReference type="InterPro" id="IPR056009">
    <property type="entry name" value="DUF7587"/>
</dbReference>
<feature type="domain" description="DUF7587" evidence="1">
    <location>
        <begin position="29"/>
        <end position="135"/>
    </location>
</feature>
<evidence type="ECO:0000313" key="2">
    <source>
        <dbReference type="EMBL" id="AXI07717.1"/>
    </source>
</evidence>
<organism evidence="2 3">
    <name type="scientific">Oceanobacillus zhaokaii</name>
    <dbReference type="NCBI Taxonomy" id="2052660"/>
    <lineage>
        <taxon>Bacteria</taxon>
        <taxon>Bacillati</taxon>
        <taxon>Bacillota</taxon>
        <taxon>Bacilli</taxon>
        <taxon>Bacillales</taxon>
        <taxon>Bacillaceae</taxon>
        <taxon>Oceanobacillus</taxon>
    </lineage>
</organism>
<dbReference type="AlphaFoldDB" id="A0A345PCI7"/>
<reference evidence="3" key="1">
    <citation type="submission" date="2017-11" db="EMBL/GenBank/DDBJ databases">
        <authorList>
            <person name="Zhu W."/>
        </authorList>
    </citation>
    <scope>NUCLEOTIDE SEQUENCE [LARGE SCALE GENOMIC DNA]</scope>
    <source>
        <strain evidence="3">160</strain>
    </source>
</reference>
<dbReference type="EMBL" id="CP024848">
    <property type="protein sequence ID" value="AXI07717.1"/>
    <property type="molecule type" value="Genomic_DNA"/>
</dbReference>
<dbReference type="KEGG" id="ocn:CUC15_01390"/>
<protein>
    <recommendedName>
        <fullName evidence="1">DUF7587 domain-containing protein</fullName>
    </recommendedName>
</protein>
<sequence length="146" mass="16700">MDENTVYRVIREDEDSDKGIFAKAPEREHITIAGHVNNGSKKNFKGSKYISTTKSFEVALENATKDIMNAGKAQDLRIVQIDLEKVTNTYYDLTDPEVQDKYLVNSKGEPWEKVRRYVNKSQELLVEYSIPPEAIKLLGRPSEFSN</sequence>